<feature type="repeat" description="Hemopexin" evidence="1">
    <location>
        <begin position="1"/>
        <end position="50"/>
    </location>
</feature>
<dbReference type="OrthoDB" id="6845681at2759"/>
<dbReference type="Pfam" id="PF00045">
    <property type="entry name" value="Hemopexin"/>
    <property type="match status" value="1"/>
</dbReference>
<protein>
    <recommendedName>
        <fullName evidence="6">Hemopexin</fullName>
    </recommendedName>
</protein>
<dbReference type="AlphaFoldDB" id="A0A4S3J2N6"/>
<dbReference type="Proteomes" id="UP000308092">
    <property type="component" value="Unassembled WGS sequence"/>
</dbReference>
<feature type="repeat" description="Hemopexin" evidence="1">
    <location>
        <begin position="165"/>
        <end position="220"/>
    </location>
</feature>
<dbReference type="PROSITE" id="PS51642">
    <property type="entry name" value="HEMOPEXIN_2"/>
    <property type="match status" value="3"/>
</dbReference>
<accession>A0A4S3J2N6</accession>
<evidence type="ECO:0000256" key="1">
    <source>
        <dbReference type="PROSITE-ProRule" id="PRU01011"/>
    </source>
</evidence>
<evidence type="ECO:0000313" key="4">
    <source>
        <dbReference type="Proteomes" id="UP000308092"/>
    </source>
</evidence>
<proteinExistence type="predicted"/>
<name>A0A4S3J2N6_9EURO</name>
<dbReference type="SMART" id="SM00120">
    <property type="entry name" value="HX"/>
    <property type="match status" value="4"/>
</dbReference>
<evidence type="ECO:0000313" key="2">
    <source>
        <dbReference type="EMBL" id="KAA8645760.1"/>
    </source>
</evidence>
<dbReference type="Gene3D" id="2.110.10.10">
    <property type="entry name" value="Hemopexin-like domain"/>
    <property type="match status" value="1"/>
</dbReference>
<evidence type="ECO:0000313" key="3">
    <source>
        <dbReference type="EMBL" id="THC88935.1"/>
    </source>
</evidence>
<dbReference type="InterPro" id="IPR018487">
    <property type="entry name" value="Hemopexin-like_repeat"/>
</dbReference>
<dbReference type="InterPro" id="IPR036375">
    <property type="entry name" value="Hemopexin-like_dom_sf"/>
</dbReference>
<gene>
    <name evidence="2" type="ORF">ATNIH1004_007179</name>
    <name evidence="3" type="ORF">EYZ11_011618</name>
</gene>
<dbReference type="VEuPathDB" id="FungiDB:EYZ11_011618"/>
<reference evidence="3 4" key="1">
    <citation type="submission" date="2019-03" db="EMBL/GenBank/DDBJ databases">
        <title>The genome sequence of a newly discovered highly antifungal drug resistant Aspergillus species, Aspergillus tanneri NIH 1004.</title>
        <authorList>
            <person name="Mounaud S."/>
            <person name="Singh I."/>
            <person name="Joardar V."/>
            <person name="Pakala S."/>
            <person name="Pakala S."/>
            <person name="Venepally P."/>
            <person name="Hoover J."/>
            <person name="Nierman W."/>
            <person name="Chung J."/>
            <person name="Losada L."/>
        </authorList>
    </citation>
    <scope>NUCLEOTIDE SEQUENCE [LARGE SCALE GENOMIC DNA]</scope>
    <source>
        <strain evidence="3 4">NIH1004</strain>
    </source>
</reference>
<dbReference type="RefSeq" id="XP_033425121.1">
    <property type="nucleotide sequence ID" value="XM_033571806.1"/>
</dbReference>
<dbReference type="Proteomes" id="UP000324241">
    <property type="component" value="Unassembled WGS sequence"/>
</dbReference>
<sequence>MVDAAFYQEDIQEGYFFAGRKYARVKWTPYGSEETRTWGPVPIKDYWGSLNKAGFGTVEAVLPVDGATTEFYFFHGSSVARIKFTPKAGDDSITDGPLKITEKWKCLAGKGFDTVDVTLAVPGKTNEAYFFKGTRYVRLNVVDDRIVYGPANVVDEWPGLAKAGFDSIQASIPIPKDKAKLPGETYFFKGDKYVRVQVIASKPDVLTWGPYKLDDYWKTLDWL</sequence>
<dbReference type="EMBL" id="SOSA01000738">
    <property type="protein sequence ID" value="THC88935.1"/>
    <property type="molecule type" value="Genomic_DNA"/>
</dbReference>
<organism evidence="3 4">
    <name type="scientific">Aspergillus tanneri</name>
    <dbReference type="NCBI Taxonomy" id="1220188"/>
    <lineage>
        <taxon>Eukaryota</taxon>
        <taxon>Fungi</taxon>
        <taxon>Dikarya</taxon>
        <taxon>Ascomycota</taxon>
        <taxon>Pezizomycotina</taxon>
        <taxon>Eurotiomycetes</taxon>
        <taxon>Eurotiomycetidae</taxon>
        <taxon>Eurotiales</taxon>
        <taxon>Aspergillaceae</taxon>
        <taxon>Aspergillus</taxon>
        <taxon>Aspergillus subgen. Circumdati</taxon>
    </lineage>
</organism>
<dbReference type="STRING" id="1220188.A0A4S3J2N6"/>
<evidence type="ECO:0008006" key="6">
    <source>
        <dbReference type="Google" id="ProtNLM"/>
    </source>
</evidence>
<dbReference type="GeneID" id="54329881"/>
<keyword evidence="4" id="KW-1185">Reference proteome</keyword>
<feature type="repeat" description="Hemopexin" evidence="1">
    <location>
        <begin position="112"/>
        <end position="160"/>
    </location>
</feature>
<comment type="caution">
    <text evidence="3">The sequence shown here is derived from an EMBL/GenBank/DDBJ whole genome shotgun (WGS) entry which is preliminary data.</text>
</comment>
<dbReference type="EMBL" id="QUQM01000007">
    <property type="protein sequence ID" value="KAA8645760.1"/>
    <property type="molecule type" value="Genomic_DNA"/>
</dbReference>
<reference evidence="2 5" key="2">
    <citation type="submission" date="2019-08" db="EMBL/GenBank/DDBJ databases">
        <title>The genome sequence of a newly discovered highly antifungal drug resistant Aspergillus species, Aspergillus tanneri NIH 1004.</title>
        <authorList>
            <person name="Mounaud S."/>
            <person name="Singh I."/>
            <person name="Joardar V."/>
            <person name="Pakala S."/>
            <person name="Pakala S."/>
            <person name="Venepally P."/>
            <person name="Chung J.K."/>
            <person name="Losada L."/>
            <person name="Nierman W.C."/>
        </authorList>
    </citation>
    <scope>NUCLEOTIDE SEQUENCE [LARGE SCALE GENOMIC DNA]</scope>
    <source>
        <strain evidence="2 5">NIH1004</strain>
    </source>
</reference>
<evidence type="ECO:0000313" key="5">
    <source>
        <dbReference type="Proteomes" id="UP000324241"/>
    </source>
</evidence>
<dbReference type="SUPFAM" id="SSF50923">
    <property type="entry name" value="Hemopexin-like domain"/>
    <property type="match status" value="1"/>
</dbReference>